<dbReference type="PANTHER" id="PTHR11681:SF5">
    <property type="entry name" value="ISOTOCIN"/>
    <property type="match status" value="1"/>
</dbReference>
<reference evidence="4 5" key="1">
    <citation type="journal article" date="2018" name="Sci. Rep.">
        <title>Genomic signatures of local adaptation to the degree of environmental predictability in rotifers.</title>
        <authorList>
            <person name="Franch-Gras L."/>
            <person name="Hahn C."/>
            <person name="Garcia-Roger E.M."/>
            <person name="Carmona M.J."/>
            <person name="Serra M."/>
            <person name="Gomez A."/>
        </authorList>
    </citation>
    <scope>NUCLEOTIDE SEQUENCE [LARGE SCALE GENOMIC DNA]</scope>
    <source>
        <strain evidence="4">HYR1</strain>
    </source>
</reference>
<dbReference type="OrthoDB" id="10056056at2759"/>
<dbReference type="AlphaFoldDB" id="A0A3M7T2S5"/>
<keyword evidence="2" id="KW-0732">Signal</keyword>
<dbReference type="STRING" id="10195.A0A3M7T2S5"/>
<accession>A0A3M7T2S5</accession>
<dbReference type="SUPFAM" id="SSF49606">
    <property type="entry name" value="Neurophysin II"/>
    <property type="match status" value="1"/>
</dbReference>
<dbReference type="PANTHER" id="PTHR11681">
    <property type="entry name" value="NEUROPHYSIN"/>
    <property type="match status" value="1"/>
</dbReference>
<dbReference type="GO" id="GO:0005185">
    <property type="term" value="F:neurohypophyseal hormone activity"/>
    <property type="evidence" value="ECO:0007669"/>
    <property type="project" value="InterPro"/>
</dbReference>
<dbReference type="Proteomes" id="UP000276133">
    <property type="component" value="Unassembled WGS sequence"/>
</dbReference>
<dbReference type="GO" id="GO:0030141">
    <property type="term" value="C:secretory granule"/>
    <property type="evidence" value="ECO:0007669"/>
    <property type="project" value="TreeGrafter"/>
</dbReference>
<comment type="similarity">
    <text evidence="1">Belongs to the vasopressin/oxytocin family.</text>
</comment>
<dbReference type="Gene3D" id="2.60.9.10">
    <property type="entry name" value="Neurohypophysial hormone domain"/>
    <property type="match status" value="1"/>
</dbReference>
<dbReference type="SMART" id="SM00003">
    <property type="entry name" value="NH"/>
    <property type="match status" value="1"/>
</dbReference>
<name>A0A3M7T2S5_BRAPC</name>
<evidence type="ECO:0000313" key="4">
    <source>
        <dbReference type="EMBL" id="RNA42255.1"/>
    </source>
</evidence>
<evidence type="ECO:0000256" key="2">
    <source>
        <dbReference type="ARBA" id="ARBA00022729"/>
    </source>
</evidence>
<evidence type="ECO:0000256" key="3">
    <source>
        <dbReference type="ARBA" id="ARBA00023157"/>
    </source>
</evidence>
<evidence type="ECO:0000313" key="5">
    <source>
        <dbReference type="Proteomes" id="UP000276133"/>
    </source>
</evidence>
<gene>
    <name evidence="4" type="ORF">BpHYR1_021203</name>
</gene>
<proteinExistence type="inferred from homology"/>
<dbReference type="InterPro" id="IPR036387">
    <property type="entry name" value="Neurhyp_horm_dom_sf"/>
</dbReference>
<dbReference type="Pfam" id="PF00184">
    <property type="entry name" value="Hormone_5"/>
    <property type="match status" value="1"/>
</dbReference>
<dbReference type="GO" id="GO:0005615">
    <property type="term" value="C:extracellular space"/>
    <property type="evidence" value="ECO:0007669"/>
    <property type="project" value="TreeGrafter"/>
</dbReference>
<keyword evidence="3" id="KW-1015">Disulfide bond</keyword>
<dbReference type="InterPro" id="IPR022423">
    <property type="entry name" value="Neurohypophysial_hormone_CS"/>
</dbReference>
<protein>
    <submittedName>
        <fullName evidence="4">Vasotocin-neurophysin VT 1-like</fullName>
    </submittedName>
</protein>
<organism evidence="4 5">
    <name type="scientific">Brachionus plicatilis</name>
    <name type="common">Marine rotifer</name>
    <name type="synonym">Brachionus muelleri</name>
    <dbReference type="NCBI Taxonomy" id="10195"/>
    <lineage>
        <taxon>Eukaryota</taxon>
        <taxon>Metazoa</taxon>
        <taxon>Spiralia</taxon>
        <taxon>Gnathifera</taxon>
        <taxon>Rotifera</taxon>
        <taxon>Eurotatoria</taxon>
        <taxon>Monogononta</taxon>
        <taxon>Pseudotrocha</taxon>
        <taxon>Ploima</taxon>
        <taxon>Brachionidae</taxon>
        <taxon>Brachionus</taxon>
    </lineage>
</organism>
<dbReference type="PRINTS" id="PR00831">
    <property type="entry name" value="NEUROPHYSIN"/>
</dbReference>
<keyword evidence="5" id="KW-1185">Reference proteome</keyword>
<dbReference type="InterPro" id="IPR000981">
    <property type="entry name" value="Neurhyp_horm"/>
</dbReference>
<dbReference type="PROSITE" id="PS00264">
    <property type="entry name" value="NEUROHYPOPHYS_HORM"/>
    <property type="match status" value="1"/>
</dbReference>
<comment type="caution">
    <text evidence="4">The sequence shown here is derived from an EMBL/GenBank/DDBJ whole genome shotgun (WGS) entry which is preliminary data.</text>
</comment>
<evidence type="ECO:0000256" key="1">
    <source>
        <dbReference type="ARBA" id="ARBA00007369"/>
    </source>
</evidence>
<sequence length="180" mass="20486">MNENFLMMNLNDKKNVKILFILVVINLNVINACYITNCPWGGKRSQPFLDFENAHQCRKCASGLGMCFGPRICCGPDMGCLIDTKETSVCQLEDIKSNVPCQPYGKICDKVEFGRCATSNLCCNPDHCLEDSTCVSEENDYSEDYKEIDTKLLKALKRLISKKRQKNENYESHNIDNYQS</sequence>
<dbReference type="EMBL" id="REGN01000388">
    <property type="protein sequence ID" value="RNA42255.1"/>
    <property type="molecule type" value="Genomic_DNA"/>
</dbReference>